<feature type="DNA-binding region" description="H-T-H motif" evidence="2">
    <location>
        <begin position="36"/>
        <end position="55"/>
    </location>
</feature>
<evidence type="ECO:0000313" key="5">
    <source>
        <dbReference type="Proteomes" id="UP001370299"/>
    </source>
</evidence>
<name>A0ABU8YA44_9MICO</name>
<keyword evidence="5" id="KW-1185">Reference proteome</keyword>
<feature type="domain" description="HTH tetR-type" evidence="3">
    <location>
        <begin position="13"/>
        <end position="73"/>
    </location>
</feature>
<comment type="caution">
    <text evidence="4">The sequence shown here is derived from an EMBL/GenBank/DDBJ whole genome shotgun (WGS) entry which is preliminary data.</text>
</comment>
<gene>
    <name evidence="4" type="ORF">WMN62_09400</name>
</gene>
<dbReference type="PROSITE" id="PS50977">
    <property type="entry name" value="HTH_TETR_2"/>
    <property type="match status" value="1"/>
</dbReference>
<keyword evidence="1 2" id="KW-0238">DNA-binding</keyword>
<organism evidence="4 5">
    <name type="scientific">Curtobacterium citreum</name>
    <dbReference type="NCBI Taxonomy" id="2036"/>
    <lineage>
        <taxon>Bacteria</taxon>
        <taxon>Bacillati</taxon>
        <taxon>Actinomycetota</taxon>
        <taxon>Actinomycetes</taxon>
        <taxon>Micrococcales</taxon>
        <taxon>Microbacteriaceae</taxon>
        <taxon>Curtobacterium</taxon>
    </lineage>
</organism>
<dbReference type="EMBL" id="JBBLYY010000047">
    <property type="protein sequence ID" value="MEK0171684.1"/>
    <property type="molecule type" value="Genomic_DNA"/>
</dbReference>
<dbReference type="Pfam" id="PF00440">
    <property type="entry name" value="TetR_N"/>
    <property type="match status" value="1"/>
</dbReference>
<dbReference type="InterPro" id="IPR001647">
    <property type="entry name" value="HTH_TetR"/>
</dbReference>
<accession>A0ABU8YA44</accession>
<proteinExistence type="predicted"/>
<dbReference type="Proteomes" id="UP001370299">
    <property type="component" value="Unassembled WGS sequence"/>
</dbReference>
<dbReference type="Gene3D" id="1.10.357.10">
    <property type="entry name" value="Tetracycline Repressor, domain 2"/>
    <property type="match status" value="1"/>
</dbReference>
<sequence length="202" mass="21226">MIRPARRARPSAEEINGEVLDITAGLIARRGVKDTAVQAVADQAGYSKAGILARFTSKEQLVEAALAQCTAQTDTVLETVRQMPLGPDRDAAALAGITDLALARPGWAELALAAFTLRRGDDVGERLVPVAAILLELFGLHLGDPAAASLDRRARVSGAFGAIMMLALTYEDDASATEARPYVLRVAWDAIGYGGDVPGMVG</sequence>
<evidence type="ECO:0000256" key="2">
    <source>
        <dbReference type="PROSITE-ProRule" id="PRU00335"/>
    </source>
</evidence>
<dbReference type="RefSeq" id="WP_340195980.1">
    <property type="nucleotide sequence ID" value="NZ_JBBKAP010000018.1"/>
</dbReference>
<evidence type="ECO:0000256" key="1">
    <source>
        <dbReference type="ARBA" id="ARBA00023125"/>
    </source>
</evidence>
<protein>
    <submittedName>
        <fullName evidence="4">Helix-turn-helix domain-containing protein</fullName>
    </submittedName>
</protein>
<dbReference type="SUPFAM" id="SSF46689">
    <property type="entry name" value="Homeodomain-like"/>
    <property type="match status" value="1"/>
</dbReference>
<dbReference type="InterPro" id="IPR009057">
    <property type="entry name" value="Homeodomain-like_sf"/>
</dbReference>
<evidence type="ECO:0000259" key="3">
    <source>
        <dbReference type="PROSITE" id="PS50977"/>
    </source>
</evidence>
<evidence type="ECO:0000313" key="4">
    <source>
        <dbReference type="EMBL" id="MEK0171684.1"/>
    </source>
</evidence>
<reference evidence="4 5" key="1">
    <citation type="submission" date="2024-03" db="EMBL/GenBank/DDBJ databases">
        <title>Whole genomes of four grape xylem sap localized bacterial endophytes.</title>
        <authorList>
            <person name="Kumar G."/>
            <person name="Savka M.A."/>
        </authorList>
    </citation>
    <scope>NUCLEOTIDE SEQUENCE [LARGE SCALE GENOMIC DNA]</scope>
    <source>
        <strain evidence="4 5">RIT_GXS8</strain>
    </source>
</reference>